<keyword evidence="6" id="KW-1185">Reference proteome</keyword>
<evidence type="ECO:0000256" key="4">
    <source>
        <dbReference type="SAM" id="MobiDB-lite"/>
    </source>
</evidence>
<evidence type="ECO:0000313" key="5">
    <source>
        <dbReference type="EMBL" id="TWF90901.1"/>
    </source>
</evidence>
<dbReference type="Proteomes" id="UP000317940">
    <property type="component" value="Unassembled WGS sequence"/>
</dbReference>
<organism evidence="5 6">
    <name type="scientific">Kitasatospora viridis</name>
    <dbReference type="NCBI Taxonomy" id="281105"/>
    <lineage>
        <taxon>Bacteria</taxon>
        <taxon>Bacillati</taxon>
        <taxon>Actinomycetota</taxon>
        <taxon>Actinomycetes</taxon>
        <taxon>Kitasatosporales</taxon>
        <taxon>Streptomycetaceae</taxon>
        <taxon>Kitasatospora</taxon>
    </lineage>
</organism>
<evidence type="ECO:0000256" key="1">
    <source>
        <dbReference type="ARBA" id="ARBA00022801"/>
    </source>
</evidence>
<evidence type="ECO:0000313" key="6">
    <source>
        <dbReference type="Proteomes" id="UP000317940"/>
    </source>
</evidence>
<dbReference type="GO" id="GO:0016042">
    <property type="term" value="P:lipid catabolic process"/>
    <property type="evidence" value="ECO:0007669"/>
    <property type="project" value="UniProtKB-KW"/>
</dbReference>
<dbReference type="EMBL" id="VIWT01000002">
    <property type="protein sequence ID" value="TWF90901.1"/>
    <property type="molecule type" value="Genomic_DNA"/>
</dbReference>
<gene>
    <name evidence="5" type="ORF">FHX73_1213</name>
</gene>
<sequence length="409" mass="43213">MSSTPHTDRGNVSPAGISRRRMLGAAVGAGTAAPLLPARPARAAAGATRPATIRPTSARLVLPRPTGPHPVGTVDLTLVDPTRPGPTPGSPLRLMASLWYPARPTGHHPLAPWMGAGALRAFLASGGFPPSSALGPLTAGHLGAPVHRPGHSLPVVVHSHGAHDHRSDTTIVVQELASHGYLVVTVDHANDSFTQFPDGRVLTPDGARMPGAAGFAEDVRFLLDRIEELAAGRNPDADGRQLPEGLGAALDLDRIGMFGWSKGGAATALTMAADRRVKAGLALDGTMDPVITGDLDRPFMLLTARCTRTTQRPVAEFWSRLKGWRLDVRAAGAAHASYTDVQYLAPQLARLAGLSDAQLRSMTGTLDPGRAVRIQQAYPLAFFDRHLRRRPSRLLDGPSAAFPEVAYLP</sequence>
<dbReference type="PANTHER" id="PTHR10272">
    <property type="entry name" value="PLATELET-ACTIVATING FACTOR ACETYLHYDROLASE"/>
    <property type="match status" value="1"/>
</dbReference>
<dbReference type="InterPro" id="IPR006311">
    <property type="entry name" value="TAT_signal"/>
</dbReference>
<name>A0A561TUW8_9ACTN</name>
<dbReference type="PROSITE" id="PS51318">
    <property type="entry name" value="TAT"/>
    <property type="match status" value="1"/>
</dbReference>
<evidence type="ECO:0000256" key="2">
    <source>
        <dbReference type="ARBA" id="ARBA00022963"/>
    </source>
</evidence>
<reference evidence="5 6" key="1">
    <citation type="submission" date="2019-06" db="EMBL/GenBank/DDBJ databases">
        <title>Sequencing the genomes of 1000 actinobacteria strains.</title>
        <authorList>
            <person name="Klenk H.-P."/>
        </authorList>
    </citation>
    <scope>NUCLEOTIDE SEQUENCE [LARGE SCALE GENOMIC DNA]</scope>
    <source>
        <strain evidence="5 6">DSM 44826</strain>
    </source>
</reference>
<feature type="region of interest" description="Disordered" evidence="4">
    <location>
        <begin position="41"/>
        <end position="81"/>
    </location>
</feature>
<dbReference type="SUPFAM" id="SSF53474">
    <property type="entry name" value="alpha/beta-Hydrolases"/>
    <property type="match status" value="1"/>
</dbReference>
<feature type="compositionally biased region" description="Low complexity" evidence="4">
    <location>
        <begin position="41"/>
        <end position="52"/>
    </location>
</feature>
<keyword evidence="2" id="KW-0442">Lipid degradation</keyword>
<dbReference type="OrthoDB" id="569821at2"/>
<proteinExistence type="predicted"/>
<dbReference type="PANTHER" id="PTHR10272:SF0">
    <property type="entry name" value="PLATELET-ACTIVATING FACTOR ACETYLHYDROLASE"/>
    <property type="match status" value="1"/>
</dbReference>
<dbReference type="InterPro" id="IPR029058">
    <property type="entry name" value="AB_hydrolase_fold"/>
</dbReference>
<comment type="caution">
    <text evidence="5">The sequence shown here is derived from an EMBL/GenBank/DDBJ whole genome shotgun (WGS) entry which is preliminary data.</text>
</comment>
<protein>
    <submittedName>
        <fullName evidence="5">Platelet-activating factor acetylhydrolase isoform II</fullName>
    </submittedName>
</protein>
<dbReference type="Pfam" id="PF03403">
    <property type="entry name" value="PAF-AH_p_II"/>
    <property type="match status" value="2"/>
</dbReference>
<dbReference type="GO" id="GO:0003847">
    <property type="term" value="F:1-alkyl-2-acetylglycerophosphocholine esterase activity"/>
    <property type="evidence" value="ECO:0007669"/>
    <property type="project" value="TreeGrafter"/>
</dbReference>
<dbReference type="AlphaFoldDB" id="A0A561TUW8"/>
<keyword evidence="3" id="KW-0443">Lipid metabolism</keyword>
<keyword evidence="1 5" id="KW-0378">Hydrolase</keyword>
<dbReference type="Gene3D" id="3.40.50.1820">
    <property type="entry name" value="alpha/beta hydrolase"/>
    <property type="match status" value="1"/>
</dbReference>
<dbReference type="RefSeq" id="WP_145908574.1">
    <property type="nucleotide sequence ID" value="NZ_BAAAMZ010000002.1"/>
</dbReference>
<evidence type="ECO:0000256" key="3">
    <source>
        <dbReference type="ARBA" id="ARBA00023098"/>
    </source>
</evidence>
<accession>A0A561TUW8</accession>